<comment type="pathway">
    <text evidence="5">Isoprenoid biosynthesis; isopentenyl diphosphate biosynthesis via DXP pathway; isopentenyl diphosphate from 1-deoxy-D-xylulose 5-phosphate: step 6/6.</text>
</comment>
<keyword evidence="7" id="KW-1185">Reference proteome</keyword>
<dbReference type="EC" id="1.17.7.4" evidence="5"/>
<feature type="binding site" evidence="5">
    <location>
        <position position="231"/>
    </location>
    <ligand>
        <name>(2E)-4-hydroxy-3-methylbut-2-enyl diphosphate</name>
        <dbReference type="ChEBI" id="CHEBI:128753"/>
    </ligand>
</feature>
<evidence type="ECO:0000256" key="1">
    <source>
        <dbReference type="ARBA" id="ARBA00022485"/>
    </source>
</evidence>
<feature type="binding site" evidence="5">
    <location>
        <position position="230"/>
    </location>
    <ligand>
        <name>dimethylallyl diphosphate</name>
        <dbReference type="ChEBI" id="CHEBI:57623"/>
    </ligand>
</feature>
<comment type="caution">
    <text evidence="6">The sequence shown here is derived from an EMBL/GenBank/DDBJ whole genome shotgun (WGS) entry which is preliminary data.</text>
</comment>
<feature type="binding site" evidence="5">
    <location>
        <position position="230"/>
    </location>
    <ligand>
        <name>(2E)-4-hydroxy-3-methylbut-2-enyl diphosphate</name>
        <dbReference type="ChEBI" id="CHEBI:128753"/>
    </ligand>
</feature>
<comment type="pathway">
    <text evidence="5">Isoprenoid biosynthesis; dimethylallyl diphosphate biosynthesis; dimethylallyl diphosphate from (2E)-4-hydroxy-3-methylbutenyl diphosphate: step 1/1.</text>
</comment>
<feature type="binding site" evidence="5">
    <location>
        <position position="229"/>
    </location>
    <ligand>
        <name>isopentenyl diphosphate</name>
        <dbReference type="ChEBI" id="CHEBI:128769"/>
    </ligand>
</feature>
<dbReference type="UniPathway" id="UPA00059">
    <property type="reaction ID" value="UER00105"/>
</dbReference>
<dbReference type="HAMAP" id="MF_00191">
    <property type="entry name" value="IspH"/>
    <property type="match status" value="1"/>
</dbReference>
<dbReference type="Gene3D" id="3.40.50.11270">
    <property type="match status" value="1"/>
</dbReference>
<feature type="binding site" evidence="5">
    <location>
        <position position="131"/>
    </location>
    <ligand>
        <name>dimethylallyl diphosphate</name>
        <dbReference type="ChEBI" id="CHEBI:57623"/>
    </ligand>
</feature>
<feature type="binding site" evidence="5">
    <location>
        <position position="230"/>
    </location>
    <ligand>
        <name>isopentenyl diphosphate</name>
        <dbReference type="ChEBI" id="CHEBI:128769"/>
    </ligand>
</feature>
<dbReference type="NCBIfam" id="NF002190">
    <property type="entry name" value="PRK01045.1-4"/>
    <property type="match status" value="1"/>
</dbReference>
<dbReference type="GO" id="GO:0050992">
    <property type="term" value="P:dimethylallyl diphosphate biosynthetic process"/>
    <property type="evidence" value="ECO:0007669"/>
    <property type="project" value="UniProtKB-UniRule"/>
</dbReference>
<reference evidence="6 7" key="1">
    <citation type="submission" date="2018-03" db="EMBL/GenBank/DDBJ databases">
        <title>Aquarubrobacter algicola gen. nov., sp. nov., a novel actinobacterium isolated from shallow eutrophic lake during the end of cyanobacterial harmful algal blooms.</title>
        <authorList>
            <person name="Chun S.J."/>
        </authorList>
    </citation>
    <scope>NUCLEOTIDE SEQUENCE [LARGE SCALE GENOMIC DNA]</scope>
    <source>
        <strain evidence="6 7">Seoho-28</strain>
    </source>
</reference>
<evidence type="ECO:0000313" key="6">
    <source>
        <dbReference type="EMBL" id="PTL56407.1"/>
    </source>
</evidence>
<feature type="binding site" evidence="5">
    <location>
        <position position="201"/>
    </location>
    <ligand>
        <name>[4Fe-4S] cluster</name>
        <dbReference type="ChEBI" id="CHEBI:49883"/>
    </ligand>
</feature>
<feature type="binding site" evidence="5">
    <location>
        <position position="171"/>
    </location>
    <ligand>
        <name>(2E)-4-hydroxy-3-methylbut-2-enyl diphosphate</name>
        <dbReference type="ChEBI" id="CHEBI:128753"/>
    </ligand>
</feature>
<evidence type="ECO:0000256" key="3">
    <source>
        <dbReference type="ARBA" id="ARBA00023004"/>
    </source>
</evidence>
<feature type="binding site" evidence="5">
    <location>
        <position position="131"/>
    </location>
    <ligand>
        <name>(2E)-4-hydroxy-3-methylbut-2-enyl diphosphate</name>
        <dbReference type="ChEBI" id="CHEBI:128753"/>
    </ligand>
</feature>
<proteinExistence type="inferred from homology"/>
<keyword evidence="2 5" id="KW-0479">Metal-binding</keyword>
<keyword evidence="5" id="KW-0560">Oxidoreductase</keyword>
<dbReference type="PANTHER" id="PTHR30426:SF0">
    <property type="entry name" value="4-HYDROXY-3-METHYLBUT-2-ENYL DIPHOSPHATE REDUCTASE"/>
    <property type="match status" value="1"/>
</dbReference>
<evidence type="ECO:0000256" key="2">
    <source>
        <dbReference type="ARBA" id="ARBA00022723"/>
    </source>
</evidence>
<dbReference type="OrthoDB" id="9804068at2"/>
<comment type="catalytic activity">
    <reaction evidence="5">
        <text>isopentenyl diphosphate + 2 oxidized [2Fe-2S]-[ferredoxin] + H2O = (2E)-4-hydroxy-3-methylbut-2-enyl diphosphate + 2 reduced [2Fe-2S]-[ferredoxin] + 2 H(+)</text>
        <dbReference type="Rhea" id="RHEA:24488"/>
        <dbReference type="Rhea" id="RHEA-COMP:10000"/>
        <dbReference type="Rhea" id="RHEA-COMP:10001"/>
        <dbReference type="ChEBI" id="CHEBI:15377"/>
        <dbReference type="ChEBI" id="CHEBI:15378"/>
        <dbReference type="ChEBI" id="CHEBI:33737"/>
        <dbReference type="ChEBI" id="CHEBI:33738"/>
        <dbReference type="ChEBI" id="CHEBI:128753"/>
        <dbReference type="ChEBI" id="CHEBI:128769"/>
        <dbReference type="EC" id="1.17.7.4"/>
    </reaction>
</comment>
<protein>
    <recommendedName>
        <fullName evidence="5">4-hydroxy-3-methylbut-2-enyl diphosphate reductase</fullName>
        <shortName evidence="5">HMBPP reductase</shortName>
        <ecNumber evidence="5">1.17.7.4</ecNumber>
    </recommendedName>
</protein>
<feature type="binding site" evidence="5">
    <location>
        <position position="273"/>
    </location>
    <ligand>
        <name>(2E)-4-hydroxy-3-methylbut-2-enyl diphosphate</name>
        <dbReference type="ChEBI" id="CHEBI:128753"/>
    </ligand>
</feature>
<comment type="catalytic activity">
    <reaction evidence="5">
        <text>dimethylallyl diphosphate + 2 oxidized [2Fe-2S]-[ferredoxin] + H2O = (2E)-4-hydroxy-3-methylbut-2-enyl diphosphate + 2 reduced [2Fe-2S]-[ferredoxin] + 2 H(+)</text>
        <dbReference type="Rhea" id="RHEA:24825"/>
        <dbReference type="Rhea" id="RHEA-COMP:10000"/>
        <dbReference type="Rhea" id="RHEA-COMP:10001"/>
        <dbReference type="ChEBI" id="CHEBI:15377"/>
        <dbReference type="ChEBI" id="CHEBI:15378"/>
        <dbReference type="ChEBI" id="CHEBI:33737"/>
        <dbReference type="ChEBI" id="CHEBI:33738"/>
        <dbReference type="ChEBI" id="CHEBI:57623"/>
        <dbReference type="ChEBI" id="CHEBI:128753"/>
        <dbReference type="EC" id="1.17.7.4"/>
    </reaction>
</comment>
<feature type="binding site" evidence="5">
    <location>
        <position position="18"/>
    </location>
    <ligand>
        <name>[4Fe-4S] cluster</name>
        <dbReference type="ChEBI" id="CHEBI:49883"/>
    </ligand>
</feature>
<dbReference type="NCBIfam" id="NF002189">
    <property type="entry name" value="PRK01045.1-3"/>
    <property type="match status" value="1"/>
</dbReference>
<dbReference type="CDD" id="cd13944">
    <property type="entry name" value="lytB_ispH"/>
    <property type="match status" value="1"/>
</dbReference>
<feature type="binding site" evidence="5">
    <location>
        <position position="47"/>
    </location>
    <ligand>
        <name>(2E)-4-hydroxy-3-methylbut-2-enyl diphosphate</name>
        <dbReference type="ChEBI" id="CHEBI:128753"/>
    </ligand>
</feature>
<dbReference type="PANTHER" id="PTHR30426">
    <property type="entry name" value="4-HYDROXY-3-METHYLBUT-2-ENYL DIPHOSPHATE REDUCTASE"/>
    <property type="match status" value="1"/>
</dbReference>
<dbReference type="EMBL" id="PYYB01000002">
    <property type="protein sequence ID" value="PTL56407.1"/>
    <property type="molecule type" value="Genomic_DNA"/>
</dbReference>
<feature type="binding site" evidence="5">
    <location>
        <position position="229"/>
    </location>
    <ligand>
        <name>dimethylallyl diphosphate</name>
        <dbReference type="ChEBI" id="CHEBI:57623"/>
    </ligand>
</feature>
<organism evidence="6 7">
    <name type="scientific">Paraconexibacter algicola</name>
    <dbReference type="NCBI Taxonomy" id="2133960"/>
    <lineage>
        <taxon>Bacteria</taxon>
        <taxon>Bacillati</taxon>
        <taxon>Actinomycetota</taxon>
        <taxon>Thermoleophilia</taxon>
        <taxon>Solirubrobacterales</taxon>
        <taxon>Paraconexibacteraceae</taxon>
        <taxon>Paraconexibacter</taxon>
    </lineage>
</organism>
<feature type="binding site" evidence="5">
    <location>
        <position position="231"/>
    </location>
    <ligand>
        <name>isopentenyl diphosphate</name>
        <dbReference type="ChEBI" id="CHEBI:128769"/>
    </ligand>
</feature>
<accession>A0A2T4UF49</accession>
<keyword evidence="5" id="KW-0414">Isoprene biosynthesis</keyword>
<dbReference type="NCBIfam" id="TIGR00216">
    <property type="entry name" value="ispH_lytB"/>
    <property type="match status" value="1"/>
</dbReference>
<dbReference type="GO" id="GO:0051745">
    <property type="term" value="F:4-hydroxy-3-methylbut-2-enyl diphosphate reductase activity"/>
    <property type="evidence" value="ECO:0007669"/>
    <property type="project" value="UniProtKB-UniRule"/>
</dbReference>
<gene>
    <name evidence="5" type="primary">ispH</name>
    <name evidence="6" type="ORF">C7Y72_15705</name>
</gene>
<feature type="binding site" evidence="5">
    <location>
        <position position="47"/>
    </location>
    <ligand>
        <name>isopentenyl diphosphate</name>
        <dbReference type="ChEBI" id="CHEBI:128769"/>
    </ligand>
</feature>
<evidence type="ECO:0000256" key="5">
    <source>
        <dbReference type="HAMAP-Rule" id="MF_00191"/>
    </source>
</evidence>
<evidence type="ECO:0000256" key="4">
    <source>
        <dbReference type="ARBA" id="ARBA00023014"/>
    </source>
</evidence>
<sequence length="321" mass="35244">MATSTVEKLLLAAPRGYCAGVDRAVQTVERALELHGAPVYVRKEIVHNKHVVEQLRERGAIFVDELDDSIPEGAITVFSAHGVSPMVHADAERRKLRTIDATCPLVTKVHREAVKFASEGYTIVLIGHDGHEEVEGTMGEAPEAIVLVETEADVDALEVADPDRLAYISQTTLSVDETRQIINRLRERFPNITGPRTDDICYATTNRQAAVKQMAQHCDLVLVIGSRNSSNSNRLVQVAQEHGAASYLIDNESEVDEAWLDGPRTVGISSGASAPEELVQRLVAFFRSHGVQDVSEFEVMQEDVRFMLPKPIRQAMAAAKG</sequence>
<feature type="binding site" evidence="5">
    <location>
        <position position="231"/>
    </location>
    <ligand>
        <name>dimethylallyl diphosphate</name>
        <dbReference type="ChEBI" id="CHEBI:57623"/>
    </ligand>
</feature>
<dbReference type="GO" id="GO:0019288">
    <property type="term" value="P:isopentenyl diphosphate biosynthetic process, methylerythritol 4-phosphate pathway"/>
    <property type="evidence" value="ECO:0007669"/>
    <property type="project" value="UniProtKB-UniRule"/>
</dbReference>
<keyword evidence="1 5" id="KW-0004">4Fe-4S</keyword>
<dbReference type="Proteomes" id="UP000240739">
    <property type="component" value="Unassembled WGS sequence"/>
</dbReference>
<dbReference type="InterPro" id="IPR003451">
    <property type="entry name" value="LytB/IspH"/>
</dbReference>
<dbReference type="RefSeq" id="WP_107570126.1">
    <property type="nucleotide sequence ID" value="NZ_PYYB01000002.1"/>
</dbReference>
<name>A0A2T4UF49_9ACTN</name>
<comment type="cofactor">
    <cofactor evidence="5">
        <name>[4Fe-4S] cluster</name>
        <dbReference type="ChEBI" id="CHEBI:49883"/>
    </cofactor>
    <text evidence="5">Binds 1 [4Fe-4S] cluster per subunit.</text>
</comment>
<feature type="binding site" evidence="5">
    <location>
        <position position="47"/>
    </location>
    <ligand>
        <name>dimethylallyl diphosphate</name>
        <dbReference type="ChEBI" id="CHEBI:57623"/>
    </ligand>
</feature>
<dbReference type="AlphaFoldDB" id="A0A2T4UF49"/>
<feature type="binding site" evidence="5">
    <location>
        <position position="273"/>
    </location>
    <ligand>
        <name>dimethylallyl diphosphate</name>
        <dbReference type="ChEBI" id="CHEBI:57623"/>
    </ligand>
</feature>
<dbReference type="GO" id="GO:0016114">
    <property type="term" value="P:terpenoid biosynthetic process"/>
    <property type="evidence" value="ECO:0007669"/>
    <property type="project" value="UniProtKB-UniRule"/>
</dbReference>
<keyword evidence="4 5" id="KW-0411">Iron-sulfur</keyword>
<feature type="active site" description="Proton donor" evidence="5">
    <location>
        <position position="133"/>
    </location>
</feature>
<feature type="binding site" evidence="5">
    <location>
        <position position="81"/>
    </location>
    <ligand>
        <name>isopentenyl diphosphate</name>
        <dbReference type="ChEBI" id="CHEBI:128769"/>
    </ligand>
</feature>
<feature type="binding site" evidence="5">
    <location>
        <position position="103"/>
    </location>
    <ligand>
        <name>[4Fe-4S] cluster</name>
        <dbReference type="ChEBI" id="CHEBI:49883"/>
    </ligand>
</feature>
<dbReference type="Gene3D" id="3.40.1010.20">
    <property type="entry name" value="4-hydroxy-3-methylbut-2-enyl diphosphate reductase, catalytic domain"/>
    <property type="match status" value="2"/>
</dbReference>
<dbReference type="Pfam" id="PF02401">
    <property type="entry name" value="LYTB"/>
    <property type="match status" value="1"/>
</dbReference>
<feature type="binding site" evidence="5">
    <location>
        <position position="229"/>
    </location>
    <ligand>
        <name>(2E)-4-hydroxy-3-methylbut-2-enyl diphosphate</name>
        <dbReference type="ChEBI" id="CHEBI:128753"/>
    </ligand>
</feature>
<dbReference type="NCBIfam" id="NF002188">
    <property type="entry name" value="PRK01045.1-2"/>
    <property type="match status" value="1"/>
</dbReference>
<feature type="binding site" evidence="5">
    <location>
        <position position="273"/>
    </location>
    <ligand>
        <name>isopentenyl diphosphate</name>
        <dbReference type="ChEBI" id="CHEBI:128769"/>
    </ligand>
</feature>
<keyword evidence="3 5" id="KW-0408">Iron</keyword>
<comment type="function">
    <text evidence="5">Catalyzes the conversion of 1-hydroxy-2-methyl-2-(E)-butenyl 4-diphosphate (HMBPP) into a mixture of isopentenyl diphosphate (IPP) and dimethylallyl diphosphate (DMAPP). Acts in the terminal step of the DOXP/MEP pathway for isoprenoid precursor biosynthesis.</text>
</comment>
<dbReference type="GO" id="GO:0051539">
    <property type="term" value="F:4 iron, 4 sulfur cluster binding"/>
    <property type="evidence" value="ECO:0007669"/>
    <property type="project" value="UniProtKB-UniRule"/>
</dbReference>
<feature type="binding site" evidence="5">
    <location>
        <position position="131"/>
    </location>
    <ligand>
        <name>isopentenyl diphosphate</name>
        <dbReference type="ChEBI" id="CHEBI:128769"/>
    </ligand>
</feature>
<evidence type="ECO:0000313" key="7">
    <source>
        <dbReference type="Proteomes" id="UP000240739"/>
    </source>
</evidence>
<comment type="similarity">
    <text evidence="5">Belongs to the IspH family.</text>
</comment>
<dbReference type="GO" id="GO:0046872">
    <property type="term" value="F:metal ion binding"/>
    <property type="evidence" value="ECO:0007669"/>
    <property type="project" value="UniProtKB-KW"/>
</dbReference>
<feature type="binding site" evidence="5">
    <location>
        <position position="81"/>
    </location>
    <ligand>
        <name>(2E)-4-hydroxy-3-methylbut-2-enyl diphosphate</name>
        <dbReference type="ChEBI" id="CHEBI:128753"/>
    </ligand>
</feature>
<feature type="binding site" evidence="5">
    <location>
        <position position="81"/>
    </location>
    <ligand>
        <name>dimethylallyl diphosphate</name>
        <dbReference type="ChEBI" id="CHEBI:57623"/>
    </ligand>
</feature>
<dbReference type="UniPathway" id="UPA00056">
    <property type="reaction ID" value="UER00097"/>
</dbReference>